<organism evidence="3 4">
    <name type="scientific">Nitratidesulfovibrio vulgaris (strain DP4)</name>
    <name type="common">Desulfovibrio vulgaris</name>
    <dbReference type="NCBI Taxonomy" id="391774"/>
    <lineage>
        <taxon>Bacteria</taxon>
        <taxon>Pseudomonadati</taxon>
        <taxon>Thermodesulfobacteriota</taxon>
        <taxon>Desulfovibrionia</taxon>
        <taxon>Desulfovibrionales</taxon>
        <taxon>Desulfovibrionaceae</taxon>
        <taxon>Nitratidesulfovibrio</taxon>
    </lineage>
</organism>
<proteinExistence type="predicted"/>
<evidence type="ECO:0000313" key="3">
    <source>
        <dbReference type="EMBL" id="ABM28123.1"/>
    </source>
</evidence>
<dbReference type="EMBL" id="CP000527">
    <property type="protein sequence ID" value="ABM28123.1"/>
    <property type="molecule type" value="Genomic_DNA"/>
</dbReference>
<keyword evidence="1" id="KW-0472">Membrane</keyword>
<dbReference type="InterPro" id="IPR012495">
    <property type="entry name" value="TadE-like_dom"/>
</dbReference>
<dbReference type="Pfam" id="PF07811">
    <property type="entry name" value="TadE"/>
    <property type="match status" value="1"/>
</dbReference>
<dbReference type="HOGENOM" id="CLU_1624443_0_0_7"/>
<dbReference type="Proteomes" id="UP000009173">
    <property type="component" value="Chromosome"/>
</dbReference>
<feature type="transmembrane region" description="Helical" evidence="1">
    <location>
        <begin position="22"/>
        <end position="44"/>
    </location>
</feature>
<accession>A0A0H3A7I3</accession>
<evidence type="ECO:0000313" key="4">
    <source>
        <dbReference type="Proteomes" id="UP000009173"/>
    </source>
</evidence>
<dbReference type="KEGG" id="dvl:Dvul_1103"/>
<reference evidence="4" key="1">
    <citation type="journal article" date="2009" name="Environ. Microbiol.">
        <title>Contribution of mobile genetic elements to Desulfovibrio vulgaris genome plasticity.</title>
        <authorList>
            <person name="Walker C.B."/>
            <person name="Stolyar S."/>
            <person name="Chivian D."/>
            <person name="Pinel N."/>
            <person name="Gabster J.A."/>
            <person name="Dehal P.S."/>
            <person name="He Z."/>
            <person name="Yang Z.K."/>
            <person name="Yen H.C."/>
            <person name="Zhou J."/>
            <person name="Wall J.D."/>
            <person name="Hazen T.C."/>
            <person name="Arkin A.P."/>
            <person name="Stahl D.A."/>
        </authorList>
    </citation>
    <scope>NUCLEOTIDE SEQUENCE [LARGE SCALE GENOMIC DNA]</scope>
    <source>
        <strain evidence="4">DP4</strain>
    </source>
</reference>
<sequence>MHIANTRRSLTGSNEGASTLEMALLLPVLLVVVFGLVEFGYNLFARTTVEKAAQLGARSAVTGEGFAEGTRLALVRSKARQLTDALTGGDPNSTAITVQVRSYPGGNTSGAAVENDAGAPCDVVEVQVDYRYAPLTPIVGALLPAEIGVTGKERMINEPWAACK</sequence>
<evidence type="ECO:0000256" key="1">
    <source>
        <dbReference type="SAM" id="Phobius"/>
    </source>
</evidence>
<keyword evidence="1" id="KW-1133">Transmembrane helix</keyword>
<name>A0A0H3A7I3_NITV4</name>
<protein>
    <submittedName>
        <fullName evidence="3">TadE family protein</fullName>
    </submittedName>
</protein>
<keyword evidence="1" id="KW-0812">Transmembrane</keyword>
<dbReference type="RefSeq" id="WP_011792062.1">
    <property type="nucleotide sequence ID" value="NC_008751.1"/>
</dbReference>
<evidence type="ECO:0000259" key="2">
    <source>
        <dbReference type="Pfam" id="PF07811"/>
    </source>
</evidence>
<feature type="domain" description="TadE-like" evidence="2">
    <location>
        <begin position="16"/>
        <end position="58"/>
    </location>
</feature>
<dbReference type="AlphaFoldDB" id="A0A0H3A7I3"/>
<gene>
    <name evidence="3" type="ordered locus">Dvul_1103</name>
</gene>